<sequence length="351" mass="37295">MVNLTILAGGYTTFVATYFFNTDTNALSLAGQSTTGANPSWIALHPTNSSILYTVNENDPGSLQSFTIEKDFLLSPAVDTVSSGGDGPAFTTPLTTGQVAIMDYNSGTGQITPTVSSDALQFESATPITFPAPVSHPHMALQNGDEVLVPDLGADKIWRLNQVAPNTPGDWEIHGFIQQPNGSGPRHIALKDGFLFTVHELASTLTSQRLPPAPNGTTPLISNFSVIPPNPPAGAAFAAAEILFPNQSLQFSGDFIYVSNRNTGTQDSRGDAITIFKTTPEGELSIVDYVFTGLDQIRGMQLFGENDEFIIAGGYAAGGVAVFQRTGNGNGLKLIARNTDLPTRTSFVWVH</sequence>
<evidence type="ECO:0000313" key="3">
    <source>
        <dbReference type="Proteomes" id="UP000053477"/>
    </source>
</evidence>
<dbReference type="PANTHER" id="PTHR30344:SF1">
    <property type="entry name" value="6-PHOSPHOGLUCONOLACTONASE"/>
    <property type="match status" value="1"/>
</dbReference>
<organism evidence="2 3">
    <name type="scientific">Schizopora paradoxa</name>
    <dbReference type="NCBI Taxonomy" id="27342"/>
    <lineage>
        <taxon>Eukaryota</taxon>
        <taxon>Fungi</taxon>
        <taxon>Dikarya</taxon>
        <taxon>Basidiomycota</taxon>
        <taxon>Agaricomycotina</taxon>
        <taxon>Agaricomycetes</taxon>
        <taxon>Hymenochaetales</taxon>
        <taxon>Schizoporaceae</taxon>
        <taxon>Schizopora</taxon>
    </lineage>
</organism>
<gene>
    <name evidence="2" type="ORF">SCHPADRAFT_832544</name>
</gene>
<protein>
    <submittedName>
        <fullName evidence="2">Putative isomerase YbhE</fullName>
    </submittedName>
</protein>
<dbReference type="InterPro" id="IPR015943">
    <property type="entry name" value="WD40/YVTN_repeat-like_dom_sf"/>
</dbReference>
<proteinExistence type="inferred from homology"/>
<dbReference type="InterPro" id="IPR019405">
    <property type="entry name" value="Lactonase_7-beta_prop"/>
</dbReference>
<keyword evidence="3" id="KW-1185">Reference proteome</keyword>
<evidence type="ECO:0000313" key="2">
    <source>
        <dbReference type="EMBL" id="KLO10397.1"/>
    </source>
</evidence>
<dbReference type="PANTHER" id="PTHR30344">
    <property type="entry name" value="6-PHOSPHOGLUCONOLACTONASE-RELATED"/>
    <property type="match status" value="1"/>
</dbReference>
<evidence type="ECO:0000256" key="1">
    <source>
        <dbReference type="ARBA" id="ARBA00005564"/>
    </source>
</evidence>
<name>A0A0H2RFT4_9AGAM</name>
<dbReference type="SUPFAM" id="SSF75011">
    <property type="entry name" value="3-carboxy-cis,cis-mucoante lactonizing enzyme"/>
    <property type="match status" value="1"/>
</dbReference>
<dbReference type="GO" id="GO:0016853">
    <property type="term" value="F:isomerase activity"/>
    <property type="evidence" value="ECO:0007669"/>
    <property type="project" value="UniProtKB-KW"/>
</dbReference>
<dbReference type="Pfam" id="PF10282">
    <property type="entry name" value="Lactonase"/>
    <property type="match status" value="1"/>
</dbReference>
<dbReference type="InParanoid" id="A0A0H2RFT4"/>
<dbReference type="STRING" id="27342.A0A0H2RFT4"/>
<dbReference type="Proteomes" id="UP000053477">
    <property type="component" value="Unassembled WGS sequence"/>
</dbReference>
<dbReference type="AlphaFoldDB" id="A0A0H2RFT4"/>
<keyword evidence="2" id="KW-0413">Isomerase</keyword>
<dbReference type="Gene3D" id="2.130.10.10">
    <property type="entry name" value="YVTN repeat-like/Quinoprotein amine dehydrogenase"/>
    <property type="match status" value="1"/>
</dbReference>
<comment type="similarity">
    <text evidence="1">Belongs to the cycloisomerase 2 family.</text>
</comment>
<dbReference type="OrthoDB" id="9972196at2759"/>
<reference evidence="2 3" key="1">
    <citation type="submission" date="2015-04" db="EMBL/GenBank/DDBJ databases">
        <title>Complete genome sequence of Schizopora paradoxa KUC8140, a cosmopolitan wood degrader in East Asia.</title>
        <authorList>
            <consortium name="DOE Joint Genome Institute"/>
            <person name="Min B."/>
            <person name="Park H."/>
            <person name="Jang Y."/>
            <person name="Kim J.-J."/>
            <person name="Kim K.H."/>
            <person name="Pangilinan J."/>
            <person name="Lipzen A."/>
            <person name="Riley R."/>
            <person name="Grigoriev I.V."/>
            <person name="Spatafora J.W."/>
            <person name="Choi I.-G."/>
        </authorList>
    </citation>
    <scope>NUCLEOTIDE SEQUENCE [LARGE SCALE GENOMIC DNA]</scope>
    <source>
        <strain evidence="2 3">KUC8140</strain>
    </source>
</reference>
<accession>A0A0H2RFT4</accession>
<dbReference type="EMBL" id="KQ086027">
    <property type="protein sequence ID" value="KLO10397.1"/>
    <property type="molecule type" value="Genomic_DNA"/>
</dbReference>
<dbReference type="InterPro" id="IPR050282">
    <property type="entry name" value="Cycloisomerase_2"/>
</dbReference>
<dbReference type="GO" id="GO:0017057">
    <property type="term" value="F:6-phosphogluconolactonase activity"/>
    <property type="evidence" value="ECO:0007669"/>
    <property type="project" value="TreeGrafter"/>
</dbReference>